<evidence type="ECO:0000256" key="2">
    <source>
        <dbReference type="SAM" id="MobiDB-lite"/>
    </source>
</evidence>
<evidence type="ECO:0000313" key="4">
    <source>
        <dbReference type="EMBL" id="GJT04175.1"/>
    </source>
</evidence>
<accession>A0ABQ5ANC7</accession>
<evidence type="ECO:0000259" key="3">
    <source>
        <dbReference type="Pfam" id="PF05970"/>
    </source>
</evidence>
<proteinExistence type="inferred from homology"/>
<organism evidence="4 5">
    <name type="scientific">Tanacetum coccineum</name>
    <dbReference type="NCBI Taxonomy" id="301880"/>
    <lineage>
        <taxon>Eukaryota</taxon>
        <taxon>Viridiplantae</taxon>
        <taxon>Streptophyta</taxon>
        <taxon>Embryophyta</taxon>
        <taxon>Tracheophyta</taxon>
        <taxon>Spermatophyta</taxon>
        <taxon>Magnoliopsida</taxon>
        <taxon>eudicotyledons</taxon>
        <taxon>Gunneridae</taxon>
        <taxon>Pentapetalae</taxon>
        <taxon>asterids</taxon>
        <taxon>campanulids</taxon>
        <taxon>Asterales</taxon>
        <taxon>Asteraceae</taxon>
        <taxon>Asteroideae</taxon>
        <taxon>Anthemideae</taxon>
        <taxon>Anthemidinae</taxon>
        <taxon>Tanacetum</taxon>
    </lineage>
</organism>
<comment type="catalytic activity">
    <reaction evidence="1">
        <text>ATP + H2O = ADP + phosphate + H(+)</text>
        <dbReference type="Rhea" id="RHEA:13065"/>
        <dbReference type="ChEBI" id="CHEBI:15377"/>
        <dbReference type="ChEBI" id="CHEBI:15378"/>
        <dbReference type="ChEBI" id="CHEBI:30616"/>
        <dbReference type="ChEBI" id="CHEBI:43474"/>
        <dbReference type="ChEBI" id="CHEBI:456216"/>
        <dbReference type="EC" id="5.6.2.3"/>
    </reaction>
</comment>
<reference evidence="4" key="2">
    <citation type="submission" date="2022-01" db="EMBL/GenBank/DDBJ databases">
        <authorList>
            <person name="Yamashiro T."/>
            <person name="Shiraishi A."/>
            <person name="Satake H."/>
            <person name="Nakayama K."/>
        </authorList>
    </citation>
    <scope>NUCLEOTIDE SEQUENCE</scope>
</reference>
<dbReference type="EMBL" id="BQNB010012489">
    <property type="protein sequence ID" value="GJT04175.1"/>
    <property type="molecule type" value="Genomic_DNA"/>
</dbReference>
<evidence type="ECO:0000313" key="5">
    <source>
        <dbReference type="Proteomes" id="UP001151760"/>
    </source>
</evidence>
<dbReference type="Pfam" id="PF05970">
    <property type="entry name" value="PIF1"/>
    <property type="match status" value="1"/>
</dbReference>
<keyword evidence="1" id="KW-0067">ATP-binding</keyword>
<comment type="cofactor">
    <cofactor evidence="1">
        <name>Mg(2+)</name>
        <dbReference type="ChEBI" id="CHEBI:18420"/>
    </cofactor>
</comment>
<reference evidence="4" key="1">
    <citation type="journal article" date="2022" name="Int. J. Mol. Sci.">
        <title>Draft Genome of Tanacetum Coccineum: Genomic Comparison of Closely Related Tanacetum-Family Plants.</title>
        <authorList>
            <person name="Yamashiro T."/>
            <person name="Shiraishi A."/>
            <person name="Nakayama K."/>
            <person name="Satake H."/>
        </authorList>
    </citation>
    <scope>NUCLEOTIDE SEQUENCE</scope>
</reference>
<name>A0ABQ5ANC7_9ASTR</name>
<keyword evidence="1" id="KW-0234">DNA repair</keyword>
<dbReference type="EC" id="5.6.2.3" evidence="1"/>
<dbReference type="InterPro" id="IPR010285">
    <property type="entry name" value="DNA_helicase_pif1-like_DEAD"/>
</dbReference>
<comment type="caution">
    <text evidence="4">The sequence shown here is derived from an EMBL/GenBank/DDBJ whole genome shotgun (WGS) entry which is preliminary data.</text>
</comment>
<keyword evidence="1" id="KW-0547">Nucleotide-binding</keyword>
<keyword evidence="1" id="KW-0378">Hydrolase</keyword>
<feature type="region of interest" description="Disordered" evidence="2">
    <location>
        <begin position="200"/>
        <end position="226"/>
    </location>
</feature>
<feature type="compositionally biased region" description="Basic and acidic residues" evidence="2">
    <location>
        <begin position="200"/>
        <end position="217"/>
    </location>
</feature>
<keyword evidence="1" id="KW-0227">DNA damage</keyword>
<sequence>MVHRHCFDAFDRTLRDIATGTHNNSTDKVFGGKVIVFGGDFRQILPVIPNNTRQDVIHASLNKSYLWDHCTVLKLTENMCLRVGCNPGDADSIKEFVEWIMSIGDGKIGGKNDGYAEVKFPQDMLIPDSDDHLSIQPKTVGRERPKEDFLHHGAGNLLCKGHAIWLGLKNAGATYQRAMTAIFHDMIHVGLDLVETRKPAETVDSEKKEAGASKLEKGLSQTPSSNKKDMGYGSLLSFQAKITSSYCSRIVAVSFNAGTFIGAVGKNTGLFLFSIVRKRSLVSHVPYVPSRYSHDSPLHLFSATVGSDLSRVRSLHSTRSLSFKGIPFLAMKSICASAVLTYEQAVQGLTWRTAFLTEE</sequence>
<dbReference type="Proteomes" id="UP001151760">
    <property type="component" value="Unassembled WGS sequence"/>
</dbReference>
<dbReference type="PANTHER" id="PTHR10492:SF101">
    <property type="entry name" value="ATP-DEPENDENT DNA HELICASE"/>
    <property type="match status" value="1"/>
</dbReference>
<keyword evidence="5" id="KW-1185">Reference proteome</keyword>
<keyword evidence="1" id="KW-0233">DNA recombination</keyword>
<protein>
    <recommendedName>
        <fullName evidence="1">ATP-dependent DNA helicase</fullName>
        <ecNumber evidence="1">5.6.2.3</ecNumber>
    </recommendedName>
</protein>
<feature type="domain" description="DNA helicase Pif1-like DEAD-box helicase" evidence="3">
    <location>
        <begin position="1"/>
        <end position="112"/>
    </location>
</feature>
<comment type="similarity">
    <text evidence="1">Belongs to the helicase family.</text>
</comment>
<gene>
    <name evidence="4" type="ORF">Tco_0838637</name>
</gene>
<keyword evidence="1" id="KW-0347">Helicase</keyword>
<dbReference type="PANTHER" id="PTHR10492">
    <property type="match status" value="1"/>
</dbReference>
<evidence type="ECO:0000256" key="1">
    <source>
        <dbReference type="RuleBase" id="RU363044"/>
    </source>
</evidence>